<dbReference type="PROSITE" id="PS50937">
    <property type="entry name" value="HTH_MERR_2"/>
    <property type="match status" value="2"/>
</dbReference>
<dbReference type="PANTHER" id="PTHR30204:SF69">
    <property type="entry name" value="MERR-FAMILY TRANSCRIPTIONAL REGULATOR"/>
    <property type="match status" value="1"/>
</dbReference>
<dbReference type="GO" id="GO:0003677">
    <property type="term" value="F:DNA binding"/>
    <property type="evidence" value="ECO:0007669"/>
    <property type="project" value="UniProtKB-KW"/>
</dbReference>
<evidence type="ECO:0000256" key="2">
    <source>
        <dbReference type="ARBA" id="ARBA00023015"/>
    </source>
</evidence>
<keyword evidence="2" id="KW-0805">Transcription regulation</keyword>
<evidence type="ECO:0000313" key="8">
    <source>
        <dbReference type="Proteomes" id="UP000238825"/>
    </source>
</evidence>
<dbReference type="PANTHER" id="PTHR30204">
    <property type="entry name" value="REDOX-CYCLING DRUG-SENSING TRANSCRIPTIONAL ACTIVATOR SOXR"/>
    <property type="match status" value="1"/>
</dbReference>
<dbReference type="EMBL" id="CP019980">
    <property type="protein sequence ID" value="AVK97863.1"/>
    <property type="molecule type" value="Genomic_DNA"/>
</dbReference>
<organism evidence="6 8">
    <name type="scientific">Lysinibacillus sphaericus</name>
    <name type="common">Bacillus sphaericus</name>
    <dbReference type="NCBI Taxonomy" id="1421"/>
    <lineage>
        <taxon>Bacteria</taxon>
        <taxon>Bacillati</taxon>
        <taxon>Bacillota</taxon>
        <taxon>Bacilli</taxon>
        <taxon>Bacillales</taxon>
        <taxon>Bacillaceae</taxon>
        <taxon>Lysinibacillus</taxon>
    </lineage>
</organism>
<evidence type="ECO:0000256" key="1">
    <source>
        <dbReference type="ARBA" id="ARBA00022491"/>
    </source>
</evidence>
<dbReference type="Gene3D" id="1.10.1660.10">
    <property type="match status" value="2"/>
</dbReference>
<evidence type="ECO:0000313" key="9">
    <source>
        <dbReference type="Proteomes" id="UP000255295"/>
    </source>
</evidence>
<evidence type="ECO:0000259" key="5">
    <source>
        <dbReference type="PROSITE" id="PS50937"/>
    </source>
</evidence>
<evidence type="ECO:0000313" key="7">
    <source>
        <dbReference type="EMBL" id="SUV16204.1"/>
    </source>
</evidence>
<sequence>MRTSEIAQLVQVHPNTVRIYEEWKFISPVPRKENGYREYSYLHLIQMKIARLAFRQEFIQNNLRKKATKIVLLSGSEQFKECLHAAQSYLSFLQTEYDYALKAVKTVEHLLQNQPTSTETFSHKTVASMLQLTEETLRNWERNNLFTVKRNTQNRRIYSERDIQKLLIIRTLRSAHFSITSIANLFREMEQSKEDFNLLQILQSSTFKDDFFHVTDDLITQLKIAMKDLESIIAILKTLQ</sequence>
<dbReference type="Proteomes" id="UP000238825">
    <property type="component" value="Chromosome"/>
</dbReference>
<feature type="domain" description="HTH merR-type" evidence="5">
    <location>
        <begin position="120"/>
        <end position="188"/>
    </location>
</feature>
<accession>A0A2S0K3B9</accession>
<evidence type="ECO:0000256" key="3">
    <source>
        <dbReference type="ARBA" id="ARBA00023125"/>
    </source>
</evidence>
<dbReference type="Pfam" id="PF13411">
    <property type="entry name" value="MerR_1"/>
    <property type="match status" value="1"/>
</dbReference>
<dbReference type="GeneID" id="48277908"/>
<dbReference type="GO" id="GO:0003700">
    <property type="term" value="F:DNA-binding transcription factor activity"/>
    <property type="evidence" value="ECO:0007669"/>
    <property type="project" value="InterPro"/>
</dbReference>
<proteinExistence type="predicted"/>
<reference evidence="6 8" key="1">
    <citation type="submission" date="2017-03" db="EMBL/GenBank/DDBJ databases">
        <title>The whole genome sequencing and assembly of Lysinibacillus sphaericus DSM 28T strain.</title>
        <authorList>
            <person name="Lee Y.-J."/>
            <person name="Yi H."/>
            <person name="Bahn Y.-S."/>
            <person name="Kim J.F."/>
            <person name="Lee D.-W."/>
        </authorList>
    </citation>
    <scope>NUCLEOTIDE SEQUENCE [LARGE SCALE GENOMIC DNA]</scope>
    <source>
        <strain evidence="6 8">DSM 28</strain>
    </source>
</reference>
<evidence type="ECO:0000313" key="6">
    <source>
        <dbReference type="EMBL" id="AVK97863.1"/>
    </source>
</evidence>
<reference evidence="7 9" key="2">
    <citation type="submission" date="2018-06" db="EMBL/GenBank/DDBJ databases">
        <authorList>
            <consortium name="Pathogen Informatics"/>
            <person name="Doyle S."/>
        </authorList>
    </citation>
    <scope>NUCLEOTIDE SEQUENCE [LARGE SCALE GENOMIC DNA]</scope>
    <source>
        <strain evidence="7 9">NCTC10338</strain>
    </source>
</reference>
<dbReference type="EMBL" id="UFSZ01000001">
    <property type="protein sequence ID" value="SUV16204.1"/>
    <property type="molecule type" value="Genomic_DNA"/>
</dbReference>
<dbReference type="InterPro" id="IPR047057">
    <property type="entry name" value="MerR_fam"/>
</dbReference>
<evidence type="ECO:0000256" key="4">
    <source>
        <dbReference type="ARBA" id="ARBA00023163"/>
    </source>
</evidence>
<gene>
    <name evidence="6" type="ORF">LS41612_17040</name>
    <name evidence="7" type="ORF">NCTC10338_01280</name>
</gene>
<keyword evidence="1" id="KW-0678">Repressor</keyword>
<dbReference type="InterPro" id="IPR009061">
    <property type="entry name" value="DNA-bd_dom_put_sf"/>
</dbReference>
<name>A0A2S0K3B9_LYSSH</name>
<dbReference type="CDD" id="cd00592">
    <property type="entry name" value="HTH_MerR-like"/>
    <property type="match status" value="1"/>
</dbReference>
<dbReference type="Pfam" id="PF00376">
    <property type="entry name" value="MerR"/>
    <property type="match status" value="1"/>
</dbReference>
<dbReference type="AlphaFoldDB" id="A0A2S0K3B9"/>
<dbReference type="Proteomes" id="UP000255295">
    <property type="component" value="Unassembled WGS sequence"/>
</dbReference>
<dbReference type="InterPro" id="IPR000551">
    <property type="entry name" value="MerR-type_HTH_dom"/>
</dbReference>
<keyword evidence="4" id="KW-0804">Transcription</keyword>
<dbReference type="SMART" id="SM00422">
    <property type="entry name" value="HTH_MERR"/>
    <property type="match status" value="2"/>
</dbReference>
<keyword evidence="3" id="KW-0238">DNA-binding</keyword>
<dbReference type="RefSeq" id="WP_024361566.1">
    <property type="nucleotide sequence ID" value="NZ_BJNS01000011.1"/>
</dbReference>
<protein>
    <submittedName>
        <fullName evidence="7">MerR family transcriptional regulator</fullName>
    </submittedName>
</protein>
<dbReference type="SUPFAM" id="SSF46955">
    <property type="entry name" value="Putative DNA-binding domain"/>
    <property type="match status" value="2"/>
</dbReference>
<feature type="domain" description="HTH merR-type" evidence="5">
    <location>
        <begin position="1"/>
        <end position="58"/>
    </location>
</feature>